<dbReference type="Pfam" id="PF19979">
    <property type="entry name" value="DUF6415"/>
    <property type="match status" value="1"/>
</dbReference>
<reference evidence="2" key="1">
    <citation type="journal article" date="2019" name="Int. J. Syst. Evol. Microbiol.">
        <title>The Global Catalogue of Microorganisms (GCM) 10K type strain sequencing project: providing services to taxonomists for standard genome sequencing and annotation.</title>
        <authorList>
            <consortium name="The Broad Institute Genomics Platform"/>
            <consortium name="The Broad Institute Genome Sequencing Center for Infectious Disease"/>
            <person name="Wu L."/>
            <person name="Ma J."/>
        </authorList>
    </citation>
    <scope>NUCLEOTIDE SEQUENCE [LARGE SCALE GENOMIC DNA]</scope>
    <source>
        <strain evidence="2">JCM 13581</strain>
    </source>
</reference>
<evidence type="ECO:0000313" key="1">
    <source>
        <dbReference type="EMBL" id="GAA1906237.1"/>
    </source>
</evidence>
<gene>
    <name evidence="1" type="ORF">GCM10009716_15290</name>
</gene>
<comment type="caution">
    <text evidence="1">The sequence shown here is derived from an EMBL/GenBank/DDBJ whole genome shotgun (WGS) entry which is preliminary data.</text>
</comment>
<dbReference type="RefSeq" id="WP_344259755.1">
    <property type="nucleotide sequence ID" value="NZ_BAAAMJ010000010.1"/>
</dbReference>
<sequence length="212" mass="22998">MAGVARGGVDLGRVQTVCGRVLGPGAPGGVLADSGRVLAVTVELRALLIELCDAVAELARQGPAGMREREYGERVAREARWHLESDPYAEGSLLIRAEHARRLARTCRRLAVTCRVLRELAARRWWVEITGPVLGLWHAGPAPGWNAAHCARLEVRRHRAELLNKGYSPTQLGLRLGHVTVWRLLPAAPLRRPGGPPALHTAAGTLGAWPRT</sequence>
<protein>
    <submittedName>
        <fullName evidence="1">Uncharacterized protein</fullName>
    </submittedName>
</protein>
<evidence type="ECO:0000313" key="2">
    <source>
        <dbReference type="Proteomes" id="UP001501303"/>
    </source>
</evidence>
<name>A0ABP5A8T1_9ACTN</name>
<proteinExistence type="predicted"/>
<dbReference type="EMBL" id="BAAAMJ010000010">
    <property type="protein sequence ID" value="GAA1906237.1"/>
    <property type="molecule type" value="Genomic_DNA"/>
</dbReference>
<accession>A0ABP5A8T1</accession>
<organism evidence="1 2">
    <name type="scientific">Streptomyces sodiiphilus</name>
    <dbReference type="NCBI Taxonomy" id="226217"/>
    <lineage>
        <taxon>Bacteria</taxon>
        <taxon>Bacillati</taxon>
        <taxon>Actinomycetota</taxon>
        <taxon>Actinomycetes</taxon>
        <taxon>Kitasatosporales</taxon>
        <taxon>Streptomycetaceae</taxon>
        <taxon>Streptomyces</taxon>
    </lineage>
</organism>
<dbReference type="InterPro" id="IPR046300">
    <property type="entry name" value="DUF6415"/>
</dbReference>
<dbReference type="Proteomes" id="UP001501303">
    <property type="component" value="Unassembled WGS sequence"/>
</dbReference>
<keyword evidence="2" id="KW-1185">Reference proteome</keyword>